<feature type="region of interest" description="Disordered" evidence="1">
    <location>
        <begin position="846"/>
        <end position="900"/>
    </location>
</feature>
<feature type="compositionally biased region" description="Basic and acidic residues" evidence="1">
    <location>
        <begin position="846"/>
        <end position="878"/>
    </location>
</feature>
<organism evidence="2 3">
    <name type="scientific">Serratia quinivorans</name>
    <dbReference type="NCBI Taxonomy" id="137545"/>
    <lineage>
        <taxon>Bacteria</taxon>
        <taxon>Pseudomonadati</taxon>
        <taxon>Pseudomonadota</taxon>
        <taxon>Gammaproteobacteria</taxon>
        <taxon>Enterobacterales</taxon>
        <taxon>Yersiniaceae</taxon>
        <taxon>Serratia</taxon>
    </lineage>
</organism>
<dbReference type="AlphaFoldDB" id="A0A379YVW8"/>
<evidence type="ECO:0000313" key="2">
    <source>
        <dbReference type="EMBL" id="SUI50248.1"/>
    </source>
</evidence>
<name>A0A379YVW8_9GAMM</name>
<gene>
    <name evidence="2" type="ORF">NCTC11544_01113</name>
</gene>
<evidence type="ECO:0000313" key="3">
    <source>
        <dbReference type="Proteomes" id="UP000255529"/>
    </source>
</evidence>
<dbReference type="InterPro" id="IPR007555">
    <property type="entry name" value="DUF499"/>
</dbReference>
<protein>
    <submittedName>
        <fullName evidence="2">Protein of uncharacterized function (DUF499)</fullName>
    </submittedName>
</protein>
<reference evidence="2 3" key="1">
    <citation type="submission" date="2018-06" db="EMBL/GenBank/DDBJ databases">
        <authorList>
            <consortium name="Pathogen Informatics"/>
            <person name="Doyle S."/>
        </authorList>
    </citation>
    <scope>NUCLEOTIDE SEQUENCE [LARGE SCALE GENOMIC DNA]</scope>
    <source>
        <strain evidence="2 3">NCTC11544</strain>
    </source>
</reference>
<proteinExistence type="predicted"/>
<sequence>MTPFCSINLEPKPILNWIETDNEIMSLKPWREIARPHRDVLEGTFKQSEFAADITQVDNGSAPAEYQNAEQFFARTFITEGMRLLLESVAERLAGKGGDPVIQLQTAFGGGKTHTMLAVYHLASRTVTTDRLQGIPPILDAAGIHDLPSARVAVIDGINLSVSQARTHGVIHANTLWGELAWQLLGDEGYELVAESDRDGTSPGKEQLVKLLTKAAPCVVLMDELVAFLRQLEVGKQFNAGTFDSNITFIQALTEAMKSVPNAMLLASLPESALEVGGTMGQKALDSLEKYFARVESVWKPVATEEAFEIVRRRLFESAGDAAQVQGIAQQYADFYRQHAQEFPNETQSSHYYDRLCKSYPIHPEVFDRLYEDWSTLDKFQRTRGVLQYMAIVIHRLWVADNRDALIMPGSLPLDDSNVRGKSIHYLPQGWEPVIEKEVDGSRSEAADIDNQDTRFGQFHAARRVMRTLFLGSAPSTGDQMHRGLLAERIMLGACSPGQTVATFKDVLVRLRDRLTYLYGDKDRFWLDTKPNLRREMETRKSKVGEREELTPLLKKSVTACFGSQHCFAGIHVFTPSSDVLDEYGNGPRLVVLEPSAFSAYSRSSSTNQAFKAAEVILFKRGEQPRVKQNRLIFLAADYDSLNRLKDQGRTYLAWHSIVIDIENGVLNQDLAHLTQAKGNRDTAKKQFDSLVRDTYKWLLAPLQDPGKQLEWEVSQISSSAPKLVQEIESKLAEEEWLIKEWSPVHLRNLLEKYYFANGAESVSAVKVWQDACHYLYMPRLVNDQVLRRSVEEAVKSTDFFAFASGMRDDRFEGFAFGKSSTVFLDENSVLISRDAALRYQATLEQEAREKSEEERKRVYPDKDGRDGTVKDESDGGKDTGTGSGTGSVSPQPTVTESQKTRFYGSVRLDAIRAKMDFANIMDEVVQNFASQYGVEVEISIEINARSEKGFDANLQRAIKENCSMLKFGNAEFEE</sequence>
<accession>A0A379YVW8</accession>
<dbReference type="Pfam" id="PF04465">
    <property type="entry name" value="DUF499"/>
    <property type="match status" value="1"/>
</dbReference>
<dbReference type="Proteomes" id="UP000255529">
    <property type="component" value="Unassembled WGS sequence"/>
</dbReference>
<evidence type="ECO:0000256" key="1">
    <source>
        <dbReference type="SAM" id="MobiDB-lite"/>
    </source>
</evidence>
<feature type="compositionally biased region" description="Polar residues" evidence="1">
    <location>
        <begin position="889"/>
        <end position="898"/>
    </location>
</feature>
<dbReference type="EMBL" id="UGYN01000002">
    <property type="protein sequence ID" value="SUI50248.1"/>
    <property type="molecule type" value="Genomic_DNA"/>
</dbReference>